<dbReference type="InterPro" id="IPR029068">
    <property type="entry name" value="Glyas_Bleomycin-R_OHBP_Dase"/>
</dbReference>
<dbReference type="AlphaFoldDB" id="A0A0K8QQU6"/>
<dbReference type="EMBL" id="DF970229">
    <property type="protein sequence ID" value="GAP66742.1"/>
    <property type="molecule type" value="Genomic_DNA"/>
</dbReference>
<dbReference type="GO" id="GO:0051213">
    <property type="term" value="F:dioxygenase activity"/>
    <property type="evidence" value="ECO:0007669"/>
    <property type="project" value="UniProtKB-KW"/>
</dbReference>
<dbReference type="InterPro" id="IPR041581">
    <property type="entry name" value="Glyoxalase_6"/>
</dbReference>
<evidence type="ECO:0000313" key="2">
    <source>
        <dbReference type="EMBL" id="GAP66742.1"/>
    </source>
</evidence>
<sequence>MLAAFRMASLLVNIDVDDLERAIDYYTRAFGLRLGRRFGGDGAELLGAEAPLYLLAKPAGSVATPAAAATRDYRRHWTPVHLDFVVADIDAAVRAARDAGARQEGDLRTHAWGRIAQFADPFGHGFCLLEFRGRGYDELVAPSK</sequence>
<reference evidence="2" key="1">
    <citation type="submission" date="2015-08" db="EMBL/GenBank/DDBJ databases">
        <title>Complete DNA Sequence of Pseudomonas syringae pv. actinidiae, the Causal Agent of Kiwifruit Canker Disease.</title>
        <authorList>
            <person name="Rikkerink E.H.A."/>
            <person name="Fineran P.C."/>
        </authorList>
    </citation>
    <scope>NUCLEOTIDE SEQUENCE</scope>
    <source>
        <strain evidence="2">SkMP5</strain>
    </source>
</reference>
<dbReference type="Pfam" id="PF18029">
    <property type="entry name" value="Glyoxalase_6"/>
    <property type="match status" value="1"/>
</dbReference>
<keyword evidence="2" id="KW-0223">Dioxygenase</keyword>
<organism evidence="2">
    <name type="scientific">Mizugakiibacter sediminis</name>
    <dbReference type="NCBI Taxonomy" id="1475481"/>
    <lineage>
        <taxon>Bacteria</taxon>
        <taxon>Pseudomonadati</taxon>
        <taxon>Pseudomonadota</taxon>
        <taxon>Gammaproteobacteria</taxon>
        <taxon>Lysobacterales</taxon>
        <taxon>Rhodanobacteraceae</taxon>
        <taxon>Mizugakiibacter</taxon>
    </lineage>
</organism>
<dbReference type="PROSITE" id="PS51819">
    <property type="entry name" value="VOC"/>
    <property type="match status" value="1"/>
</dbReference>
<name>A0A0K8QQU6_9GAMM</name>
<evidence type="ECO:0000259" key="1">
    <source>
        <dbReference type="PROSITE" id="PS51819"/>
    </source>
</evidence>
<dbReference type="SUPFAM" id="SSF54593">
    <property type="entry name" value="Glyoxalase/Bleomycin resistance protein/Dihydroxybiphenyl dioxygenase"/>
    <property type="match status" value="1"/>
</dbReference>
<feature type="domain" description="VOC" evidence="1">
    <location>
        <begin position="6"/>
        <end position="131"/>
    </location>
</feature>
<keyword evidence="2" id="KW-0560">Oxidoreductase</keyword>
<dbReference type="STRING" id="1475481.GCA_000953855_02098"/>
<dbReference type="Gene3D" id="3.10.180.10">
    <property type="entry name" value="2,3-Dihydroxybiphenyl 1,2-Dioxygenase, domain 1"/>
    <property type="match status" value="1"/>
</dbReference>
<proteinExistence type="predicted"/>
<keyword evidence="3" id="KW-1185">Reference proteome</keyword>
<dbReference type="InterPro" id="IPR037523">
    <property type="entry name" value="VOC_core"/>
</dbReference>
<evidence type="ECO:0000313" key="3">
    <source>
        <dbReference type="Proteomes" id="UP000253740"/>
    </source>
</evidence>
<protein>
    <submittedName>
        <fullName evidence="2">Glyoxalase/bleomycin resistance protein/dioxygenase</fullName>
    </submittedName>
</protein>
<accession>A0A0K8QQU6</accession>
<dbReference type="CDD" id="cd06587">
    <property type="entry name" value="VOC"/>
    <property type="match status" value="1"/>
</dbReference>
<dbReference type="Proteomes" id="UP000253740">
    <property type="component" value="Unassembled WGS sequence"/>
</dbReference>
<gene>
    <name evidence="2" type="ORF">MBSD_n2057</name>
</gene>